<keyword evidence="2" id="KW-1185">Reference proteome</keyword>
<protein>
    <submittedName>
        <fullName evidence="1">Uncharacterized protein</fullName>
    </submittedName>
</protein>
<evidence type="ECO:0000313" key="1">
    <source>
        <dbReference type="EMBL" id="GGE52891.1"/>
    </source>
</evidence>
<evidence type="ECO:0000313" key="2">
    <source>
        <dbReference type="Proteomes" id="UP000628775"/>
    </source>
</evidence>
<dbReference type="Proteomes" id="UP000628775">
    <property type="component" value="Unassembled WGS sequence"/>
</dbReference>
<reference evidence="1" key="2">
    <citation type="submission" date="2020-09" db="EMBL/GenBank/DDBJ databases">
        <authorList>
            <person name="Sun Q."/>
            <person name="Zhou Y."/>
        </authorList>
    </citation>
    <scope>NUCLEOTIDE SEQUENCE</scope>
    <source>
        <strain evidence="1">CGMCC 1.15371</strain>
    </source>
</reference>
<proteinExistence type="predicted"/>
<organism evidence="1 2">
    <name type="scientific">Pullulanibacillus camelliae</name>
    <dbReference type="NCBI Taxonomy" id="1707096"/>
    <lineage>
        <taxon>Bacteria</taxon>
        <taxon>Bacillati</taxon>
        <taxon>Bacillota</taxon>
        <taxon>Bacilli</taxon>
        <taxon>Bacillales</taxon>
        <taxon>Sporolactobacillaceae</taxon>
        <taxon>Pullulanibacillus</taxon>
    </lineage>
</organism>
<dbReference type="AlphaFoldDB" id="A0A8J3E005"/>
<comment type="caution">
    <text evidence="1">The sequence shown here is derived from an EMBL/GenBank/DDBJ whole genome shotgun (WGS) entry which is preliminary data.</text>
</comment>
<gene>
    <name evidence="1" type="ORF">GCM10011391_34700</name>
</gene>
<dbReference type="EMBL" id="BMIR01000022">
    <property type="protein sequence ID" value="GGE52891.1"/>
    <property type="molecule type" value="Genomic_DNA"/>
</dbReference>
<reference evidence="1" key="1">
    <citation type="journal article" date="2014" name="Int. J. Syst. Evol. Microbiol.">
        <title>Complete genome sequence of Corynebacterium casei LMG S-19264T (=DSM 44701T), isolated from a smear-ripened cheese.</title>
        <authorList>
            <consortium name="US DOE Joint Genome Institute (JGI-PGF)"/>
            <person name="Walter F."/>
            <person name="Albersmeier A."/>
            <person name="Kalinowski J."/>
            <person name="Ruckert C."/>
        </authorList>
    </citation>
    <scope>NUCLEOTIDE SEQUENCE</scope>
    <source>
        <strain evidence="1">CGMCC 1.15371</strain>
    </source>
</reference>
<sequence length="82" mass="9269">MEEASFPGQVDWSGNVHHLVRYDPFRNLACTASLVLLMGFFFAHHTLRLALSLGGESQSPTYTILPLRVPAKLYILIVQKKR</sequence>
<name>A0A8J3E005_9BACL</name>
<accession>A0A8J3E005</accession>